<evidence type="ECO:0000313" key="4">
    <source>
        <dbReference type="EMBL" id="MBP2368301.1"/>
    </source>
</evidence>
<dbReference type="RefSeq" id="WP_210028989.1">
    <property type="nucleotide sequence ID" value="NZ_JAGINU010000001.1"/>
</dbReference>
<evidence type="ECO:0000256" key="2">
    <source>
        <dbReference type="SAM" id="MobiDB-lite"/>
    </source>
</evidence>
<sequence length="224" mass="24410">MSTDHQHTHHHSQPDPAADQFSAGFWDTHYATKTRLWSGRPNRWLVTVAADLTPGRALDAGCGEGADAIWLAERGWQVNGTDVSQVAVERARAAAEQAGVADRITFAVGDLRDDIPAEQAYDLVSAQYLHLPSAIRRPAYARLAAAVAPGGTVLLVGHHPRDLDGPMPRPQDPDLFADEQELAAAFDERDWEVVVAQARPHPATHPDGHEVTVYDTVVTARRRG</sequence>
<keyword evidence="5" id="KW-1185">Reference proteome</keyword>
<keyword evidence="4" id="KW-0489">Methyltransferase</keyword>
<evidence type="ECO:0000256" key="1">
    <source>
        <dbReference type="ARBA" id="ARBA00022679"/>
    </source>
</evidence>
<organism evidence="4 5">
    <name type="scientific">Pseudonocardia parietis</name>
    <dbReference type="NCBI Taxonomy" id="570936"/>
    <lineage>
        <taxon>Bacteria</taxon>
        <taxon>Bacillati</taxon>
        <taxon>Actinomycetota</taxon>
        <taxon>Actinomycetes</taxon>
        <taxon>Pseudonocardiales</taxon>
        <taxon>Pseudonocardiaceae</taxon>
        <taxon>Pseudonocardia</taxon>
    </lineage>
</organism>
<proteinExistence type="predicted"/>
<dbReference type="SUPFAM" id="SSF53335">
    <property type="entry name" value="S-adenosyl-L-methionine-dependent methyltransferases"/>
    <property type="match status" value="1"/>
</dbReference>
<reference evidence="4 5" key="1">
    <citation type="submission" date="2021-03" db="EMBL/GenBank/DDBJ databases">
        <title>Sequencing the genomes of 1000 actinobacteria strains.</title>
        <authorList>
            <person name="Klenk H.-P."/>
        </authorList>
    </citation>
    <scope>NUCLEOTIDE SEQUENCE [LARGE SCALE GENOMIC DNA]</scope>
    <source>
        <strain evidence="4 5">DSM 45256</strain>
    </source>
</reference>
<dbReference type="GO" id="GO:0008168">
    <property type="term" value="F:methyltransferase activity"/>
    <property type="evidence" value="ECO:0007669"/>
    <property type="project" value="UniProtKB-KW"/>
</dbReference>
<dbReference type="Gene3D" id="3.40.50.150">
    <property type="entry name" value="Vaccinia Virus protein VP39"/>
    <property type="match status" value="1"/>
</dbReference>
<feature type="region of interest" description="Disordered" evidence="2">
    <location>
        <begin position="1"/>
        <end position="20"/>
    </location>
</feature>
<protein>
    <submittedName>
        <fullName evidence="4">SAM-dependent methyltransferase</fullName>
    </submittedName>
</protein>
<dbReference type="EMBL" id="JAGINU010000001">
    <property type="protein sequence ID" value="MBP2368301.1"/>
    <property type="molecule type" value="Genomic_DNA"/>
</dbReference>
<comment type="caution">
    <text evidence="4">The sequence shown here is derived from an EMBL/GenBank/DDBJ whole genome shotgun (WGS) entry which is preliminary data.</text>
</comment>
<evidence type="ECO:0000259" key="3">
    <source>
        <dbReference type="Pfam" id="PF13649"/>
    </source>
</evidence>
<gene>
    <name evidence="4" type="ORF">JOF36_003997</name>
</gene>
<keyword evidence="1" id="KW-0808">Transferase</keyword>
<name>A0ABS4VWK8_9PSEU</name>
<dbReference type="InterPro" id="IPR041698">
    <property type="entry name" value="Methyltransf_25"/>
</dbReference>
<dbReference type="CDD" id="cd02440">
    <property type="entry name" value="AdoMet_MTases"/>
    <property type="match status" value="1"/>
</dbReference>
<dbReference type="PANTHER" id="PTHR43861">
    <property type="entry name" value="TRANS-ACONITATE 2-METHYLTRANSFERASE-RELATED"/>
    <property type="match status" value="1"/>
</dbReference>
<dbReference type="Proteomes" id="UP001519295">
    <property type="component" value="Unassembled WGS sequence"/>
</dbReference>
<dbReference type="GO" id="GO:0032259">
    <property type="term" value="P:methylation"/>
    <property type="evidence" value="ECO:0007669"/>
    <property type="project" value="UniProtKB-KW"/>
</dbReference>
<feature type="domain" description="Methyltransferase" evidence="3">
    <location>
        <begin position="58"/>
        <end position="151"/>
    </location>
</feature>
<dbReference type="Pfam" id="PF13649">
    <property type="entry name" value="Methyltransf_25"/>
    <property type="match status" value="1"/>
</dbReference>
<evidence type="ECO:0000313" key="5">
    <source>
        <dbReference type="Proteomes" id="UP001519295"/>
    </source>
</evidence>
<accession>A0ABS4VWK8</accession>
<dbReference type="InterPro" id="IPR029063">
    <property type="entry name" value="SAM-dependent_MTases_sf"/>
</dbReference>
<dbReference type="PANTHER" id="PTHR43861:SF3">
    <property type="entry name" value="PUTATIVE (AFU_ORTHOLOGUE AFUA_2G14390)-RELATED"/>
    <property type="match status" value="1"/>
</dbReference>